<proteinExistence type="predicted"/>
<dbReference type="STRING" id="649764.HMPREF0762_01637"/>
<evidence type="ECO:0000313" key="2">
    <source>
        <dbReference type="EMBL" id="EEZ60829.1"/>
    </source>
</evidence>
<sequence length="49" mass="5697">MRNMEEKVQKEESHQSVSTTHDEQAIKERIMGRLLAHELSYIALRNGAM</sequence>
<dbReference type="AlphaFoldDB" id="D0WIG2"/>
<gene>
    <name evidence="2" type="ORF">HMPREF0762_01637</name>
</gene>
<feature type="region of interest" description="Disordered" evidence="1">
    <location>
        <begin position="1"/>
        <end position="24"/>
    </location>
</feature>
<dbReference type="GeneID" id="85008453"/>
<dbReference type="EMBL" id="ACUX02000016">
    <property type="protein sequence ID" value="EEZ60829.1"/>
    <property type="molecule type" value="Genomic_DNA"/>
</dbReference>
<dbReference type="RefSeq" id="WP_006362898.1">
    <property type="nucleotide sequence ID" value="NZ_GG700631.1"/>
</dbReference>
<dbReference type="HOGENOM" id="CLU_3140739_0_0_11"/>
<evidence type="ECO:0000256" key="1">
    <source>
        <dbReference type="SAM" id="MobiDB-lite"/>
    </source>
</evidence>
<name>D0WIG2_SLAES</name>
<keyword evidence="3" id="KW-1185">Reference proteome</keyword>
<reference evidence="2" key="1">
    <citation type="submission" date="2009-10" db="EMBL/GenBank/DDBJ databases">
        <authorList>
            <person name="Weinstock G."/>
            <person name="Sodergren E."/>
            <person name="Clifton S."/>
            <person name="Fulton L."/>
            <person name="Fulton B."/>
            <person name="Courtney L."/>
            <person name="Fronick C."/>
            <person name="Harrison M."/>
            <person name="Strong C."/>
            <person name="Farmer C."/>
            <person name="Delahaunty K."/>
            <person name="Markovic C."/>
            <person name="Hall O."/>
            <person name="Minx P."/>
            <person name="Tomlinson C."/>
            <person name="Mitreva M."/>
            <person name="Nelson J."/>
            <person name="Hou S."/>
            <person name="Wollam A."/>
            <person name="Pepin K.H."/>
            <person name="Johnson M."/>
            <person name="Bhonagiri V."/>
            <person name="Nash W.E."/>
            <person name="Warren W."/>
            <person name="Chinwalla A."/>
            <person name="Mardis E.R."/>
            <person name="Wilson R.K."/>
        </authorList>
    </citation>
    <scope>NUCLEOTIDE SEQUENCE [LARGE SCALE GENOMIC DNA]</scope>
    <source>
        <strain evidence="2">ATCC 700122</strain>
    </source>
</reference>
<accession>D0WIG2</accession>
<comment type="caution">
    <text evidence="2">The sequence shown here is derived from an EMBL/GenBank/DDBJ whole genome shotgun (WGS) entry which is preliminary data.</text>
</comment>
<evidence type="ECO:0000313" key="3">
    <source>
        <dbReference type="Proteomes" id="UP000006001"/>
    </source>
</evidence>
<protein>
    <submittedName>
        <fullName evidence="2">Uncharacterized protein</fullName>
    </submittedName>
</protein>
<organism evidence="2 3">
    <name type="scientific">Slackia exigua (strain ATCC 700122 / DSM 15923 / CIP 105133 / JCM 11022 / KCTC 5966 / S-7)</name>
    <dbReference type="NCBI Taxonomy" id="649764"/>
    <lineage>
        <taxon>Bacteria</taxon>
        <taxon>Bacillati</taxon>
        <taxon>Actinomycetota</taxon>
        <taxon>Coriobacteriia</taxon>
        <taxon>Eggerthellales</taxon>
        <taxon>Eggerthellaceae</taxon>
        <taxon>Slackia</taxon>
    </lineage>
</organism>
<dbReference type="Proteomes" id="UP000006001">
    <property type="component" value="Unassembled WGS sequence"/>
</dbReference>